<keyword evidence="11" id="KW-1185">Reference proteome</keyword>
<dbReference type="InterPro" id="IPR036942">
    <property type="entry name" value="Beta-barrel_TonB_sf"/>
</dbReference>
<evidence type="ECO:0000256" key="6">
    <source>
        <dbReference type="ARBA" id="ARBA00023237"/>
    </source>
</evidence>
<evidence type="ECO:0000256" key="1">
    <source>
        <dbReference type="ARBA" id="ARBA00004571"/>
    </source>
</evidence>
<evidence type="ECO:0000256" key="2">
    <source>
        <dbReference type="ARBA" id="ARBA00022448"/>
    </source>
</evidence>
<keyword evidence="6 7" id="KW-0998">Cell outer membrane</keyword>
<proteinExistence type="inferred from homology"/>
<dbReference type="SUPFAM" id="SSF49464">
    <property type="entry name" value="Carboxypeptidase regulatory domain-like"/>
    <property type="match status" value="1"/>
</dbReference>
<keyword evidence="10" id="KW-0675">Receptor</keyword>
<dbReference type="OrthoDB" id="9768177at2"/>
<dbReference type="GO" id="GO:0009279">
    <property type="term" value="C:cell outer membrane"/>
    <property type="evidence" value="ECO:0007669"/>
    <property type="project" value="UniProtKB-SubCell"/>
</dbReference>
<feature type="chain" id="PRO_5022733561" evidence="8">
    <location>
        <begin position="29"/>
        <end position="1041"/>
    </location>
</feature>
<keyword evidence="4 7" id="KW-0812">Transmembrane</keyword>
<dbReference type="InterPro" id="IPR023997">
    <property type="entry name" value="TonB-dep_OMP_SusC/RagA_CS"/>
</dbReference>
<dbReference type="Pfam" id="PF07715">
    <property type="entry name" value="Plug"/>
    <property type="match status" value="1"/>
</dbReference>
<name>A0A5C8KAK1_9BACT</name>
<evidence type="ECO:0000256" key="3">
    <source>
        <dbReference type="ARBA" id="ARBA00022452"/>
    </source>
</evidence>
<dbReference type="PROSITE" id="PS52016">
    <property type="entry name" value="TONB_DEPENDENT_REC_3"/>
    <property type="match status" value="1"/>
</dbReference>
<dbReference type="EMBL" id="VRTY01000017">
    <property type="protein sequence ID" value="TXK49355.1"/>
    <property type="molecule type" value="Genomic_DNA"/>
</dbReference>
<dbReference type="Gene3D" id="2.60.40.1120">
    <property type="entry name" value="Carboxypeptidase-like, regulatory domain"/>
    <property type="match status" value="1"/>
</dbReference>
<keyword evidence="5 7" id="KW-0472">Membrane</keyword>
<feature type="signal peptide" evidence="8">
    <location>
        <begin position="1"/>
        <end position="28"/>
    </location>
</feature>
<comment type="subcellular location">
    <subcellularLocation>
        <location evidence="1 7">Cell outer membrane</location>
        <topology evidence="1 7">Multi-pass membrane protein</topology>
    </subcellularLocation>
</comment>
<keyword evidence="3 7" id="KW-1134">Transmembrane beta strand</keyword>
<dbReference type="FunFam" id="2.170.130.10:FF:000008">
    <property type="entry name" value="SusC/RagA family TonB-linked outer membrane protein"/>
    <property type="match status" value="1"/>
</dbReference>
<dbReference type="InterPro" id="IPR023996">
    <property type="entry name" value="TonB-dep_OMP_SusC/RagA"/>
</dbReference>
<comment type="caution">
    <text evidence="10">The sequence shown here is derived from an EMBL/GenBank/DDBJ whole genome shotgun (WGS) entry which is preliminary data.</text>
</comment>
<dbReference type="Gene3D" id="2.170.130.10">
    <property type="entry name" value="TonB-dependent receptor, plug domain"/>
    <property type="match status" value="1"/>
</dbReference>
<dbReference type="InterPro" id="IPR039426">
    <property type="entry name" value="TonB-dep_rcpt-like"/>
</dbReference>
<keyword evidence="8" id="KW-0732">Signal</keyword>
<dbReference type="Proteomes" id="UP000321926">
    <property type="component" value="Unassembled WGS sequence"/>
</dbReference>
<evidence type="ECO:0000313" key="11">
    <source>
        <dbReference type="Proteomes" id="UP000321926"/>
    </source>
</evidence>
<evidence type="ECO:0000256" key="7">
    <source>
        <dbReference type="PROSITE-ProRule" id="PRU01360"/>
    </source>
</evidence>
<accession>A0A5C8KAK1</accession>
<organism evidence="10 11">
    <name type="scientific">Pontibacter qinzhouensis</name>
    <dbReference type="NCBI Taxonomy" id="2603253"/>
    <lineage>
        <taxon>Bacteria</taxon>
        <taxon>Pseudomonadati</taxon>
        <taxon>Bacteroidota</taxon>
        <taxon>Cytophagia</taxon>
        <taxon>Cytophagales</taxon>
        <taxon>Hymenobacteraceae</taxon>
        <taxon>Pontibacter</taxon>
    </lineage>
</organism>
<evidence type="ECO:0000313" key="10">
    <source>
        <dbReference type="EMBL" id="TXK49355.1"/>
    </source>
</evidence>
<protein>
    <submittedName>
        <fullName evidence="10">TonB-dependent receptor</fullName>
    </submittedName>
</protein>
<dbReference type="InterPro" id="IPR008969">
    <property type="entry name" value="CarboxyPept-like_regulatory"/>
</dbReference>
<comment type="similarity">
    <text evidence="7">Belongs to the TonB-dependent receptor family.</text>
</comment>
<dbReference type="RefSeq" id="WP_147920899.1">
    <property type="nucleotide sequence ID" value="NZ_VRTY01000017.1"/>
</dbReference>
<feature type="domain" description="TonB-dependent receptor plug" evidence="9">
    <location>
        <begin position="146"/>
        <end position="267"/>
    </location>
</feature>
<dbReference type="Gene3D" id="2.40.170.20">
    <property type="entry name" value="TonB-dependent receptor, beta-barrel domain"/>
    <property type="match status" value="1"/>
</dbReference>
<evidence type="ECO:0000256" key="4">
    <source>
        <dbReference type="ARBA" id="ARBA00022692"/>
    </source>
</evidence>
<gene>
    <name evidence="10" type="ORF">FVR03_06360</name>
</gene>
<dbReference type="Pfam" id="PF13715">
    <property type="entry name" value="CarbopepD_reg_2"/>
    <property type="match status" value="1"/>
</dbReference>
<dbReference type="InterPro" id="IPR012910">
    <property type="entry name" value="Plug_dom"/>
</dbReference>
<dbReference type="SUPFAM" id="SSF56935">
    <property type="entry name" value="Porins"/>
    <property type="match status" value="1"/>
</dbReference>
<dbReference type="AlphaFoldDB" id="A0A5C8KAK1"/>
<evidence type="ECO:0000256" key="8">
    <source>
        <dbReference type="SAM" id="SignalP"/>
    </source>
</evidence>
<keyword evidence="2 7" id="KW-0813">Transport</keyword>
<dbReference type="NCBIfam" id="TIGR04057">
    <property type="entry name" value="SusC_RagA_signa"/>
    <property type="match status" value="1"/>
</dbReference>
<evidence type="ECO:0000259" key="9">
    <source>
        <dbReference type="Pfam" id="PF07715"/>
    </source>
</evidence>
<dbReference type="NCBIfam" id="TIGR04056">
    <property type="entry name" value="OMP_RagA_SusC"/>
    <property type="match status" value="1"/>
</dbReference>
<dbReference type="InterPro" id="IPR037066">
    <property type="entry name" value="Plug_dom_sf"/>
</dbReference>
<sequence>MIKKNLLHKSSRLLLLLAAYGLSYPIQAAPRIASDNSERRILENNFLNSQPQQTSITGRVTSQEGEPLPGVTVVLKGTSFGSITDLDGNFSLSASLQANNVLVFSFVGYQPKEVPYKAGQRLQVVLTEDAKSLSEVVVVGYGTQKKSDLTGSVGTVSKELIEQQPVSSIDRALQGAAAGVQVTQTSGQPGGGVSIRIRGGGSIQGGNEPLYVIDGFPLYNNAASAGVTSGADVNPLASINPSDIESMHILKDASATAIYGSRGANGVIIITTKKGAAGTSIVSYEGSYGLQALRQKIDLLNASEFAQLRNEALQDRNPAGGPYQYLAPAEIAALGTGTDWQDAAFHQSPIQNHQISISGGNEKTRYALTGGYFGQDGIIRNTDFKRLSARINLDSKITDKFNVGLNLTGSRTDANLAPSGIVSSLLTMPPTATIYEADGNYTFRNPFENLITNPIASLFEQTNKTNTLRVLSTIYGEYTLLDGLVAKVSFGTDITTTKDESYIPRTLYEGIAVNGQAAIGQLNSYSWLNENTLTYRKESGKHSLNALLGFTQQEFSNDVFRAGSQQFVSDDLTYNSLQGGATPTVPYSDAYSWSLISYLGRLNYFFDQRYFFTASLRADGSSRFGKNNKWGYFPSVAFAWKISNENFFTNVNLPITDFKFRTSFGATGNQEIGMYQSLSTLSSVRVLLGEQITTGFRPDRIANDNLGWETTYQFDSGIDLGLFENRLLLTVDGYYKKTVDLLLNVQIPWTSGHSSSLQNFGAVENRGLEFGINTVNIDNGALTWNSSLNLAFNRNKVLKIGDGQEDFIISGDYIIKVGEPLGSFYGSVTDGVLQPGEVAEKGNLTGKSSPKAGDRLYKDVDNNGTFSNAADRAIIGNAQPDYFFGLTNNIAWKGLDLSVFLQGSVGNQIVNKNRQSLELFTGLQNAAGSARDRWSPSNTDTDIPRASSDPSNIFSNRFVEDGSYIRLKNITLGYTLPVALTKWARVSNARLFITGQNLLTWTSYTGYDPEVTSTNNTVSQGTDQGVYPVAKTVTTGVKVTF</sequence>
<reference evidence="10 11" key="1">
    <citation type="submission" date="2019-08" db="EMBL/GenBank/DDBJ databases">
        <authorList>
            <person name="Shi S."/>
        </authorList>
    </citation>
    <scope>NUCLEOTIDE SEQUENCE [LARGE SCALE GENOMIC DNA]</scope>
    <source>
        <strain evidence="10 11">GY10130</strain>
    </source>
</reference>
<evidence type="ECO:0000256" key="5">
    <source>
        <dbReference type="ARBA" id="ARBA00023136"/>
    </source>
</evidence>